<feature type="domain" description="4Fe-4S ferredoxin-type" evidence="6">
    <location>
        <begin position="2"/>
        <end position="31"/>
    </location>
</feature>
<dbReference type="CDD" id="cd02143">
    <property type="entry name" value="nitroreductase_FeS-like"/>
    <property type="match status" value="1"/>
</dbReference>
<accession>A0A1T4S5F5</accession>
<sequence>MSLVTINHENCRRDGSCRDVCPVDLFTLDGEGFPEFREGADASCLACGHCVAVCPRDAVHHEKISNTESPLIGSSLVVQSDAVLQLLKRRRSIREFRPETVPIETIRTLIDATRWAPTAVNRQPVQWIVVHNSSEVHRLAGLVVDWLQQTGGASRYTHFIDLWKQGRDMILRGAPHLAVTIGPSDWNWSSVDCAIALANFEIAATAHGIGTCWAGLLTWAAREQPTLREALGVPNGYEVHEAMMFGLPKYHYRRIPQRNEARVMWR</sequence>
<gene>
    <name evidence="7" type="ORF">SAMN02745119_03276</name>
</gene>
<dbReference type="GO" id="GO:0051536">
    <property type="term" value="F:iron-sulfur cluster binding"/>
    <property type="evidence" value="ECO:0007669"/>
    <property type="project" value="UniProtKB-KW"/>
</dbReference>
<dbReference type="Pfam" id="PF00881">
    <property type="entry name" value="Nitroreductase"/>
    <property type="match status" value="1"/>
</dbReference>
<evidence type="ECO:0000256" key="3">
    <source>
        <dbReference type="ARBA" id="ARBA00023002"/>
    </source>
</evidence>
<reference evidence="8" key="1">
    <citation type="submission" date="2017-02" db="EMBL/GenBank/DDBJ databases">
        <authorList>
            <person name="Varghese N."/>
            <person name="Submissions S."/>
        </authorList>
    </citation>
    <scope>NUCLEOTIDE SEQUENCE [LARGE SCALE GENOMIC DNA]</scope>
    <source>
        <strain evidence="8">ATCC BAA-34</strain>
    </source>
</reference>
<dbReference type="EMBL" id="FUWR01000031">
    <property type="protein sequence ID" value="SKA23454.1"/>
    <property type="molecule type" value="Genomic_DNA"/>
</dbReference>
<dbReference type="InterPro" id="IPR017896">
    <property type="entry name" value="4Fe4S_Fe-S-bd"/>
</dbReference>
<dbReference type="InterPro" id="IPR029479">
    <property type="entry name" value="Nitroreductase"/>
</dbReference>
<keyword evidence="3" id="KW-0560">Oxidoreductase</keyword>
<dbReference type="Pfam" id="PF13237">
    <property type="entry name" value="Fer4_10"/>
    <property type="match status" value="1"/>
</dbReference>
<dbReference type="AlphaFoldDB" id="A0A1T4S5F5"/>
<evidence type="ECO:0000259" key="6">
    <source>
        <dbReference type="PROSITE" id="PS51379"/>
    </source>
</evidence>
<dbReference type="RefSeq" id="WP_078791528.1">
    <property type="nucleotide sequence ID" value="NZ_FUWR01000031.1"/>
</dbReference>
<proteinExistence type="inferred from homology"/>
<dbReference type="STRING" id="115783.SAMN02745119_03276"/>
<dbReference type="InterPro" id="IPR017900">
    <property type="entry name" value="4Fe4S_Fe_S_CS"/>
</dbReference>
<name>A0A1T4S5F5_9BACT</name>
<evidence type="ECO:0000256" key="4">
    <source>
        <dbReference type="ARBA" id="ARBA00023004"/>
    </source>
</evidence>
<evidence type="ECO:0000256" key="2">
    <source>
        <dbReference type="ARBA" id="ARBA00022723"/>
    </source>
</evidence>
<dbReference type="SUPFAM" id="SSF54862">
    <property type="entry name" value="4Fe-4S ferredoxins"/>
    <property type="match status" value="1"/>
</dbReference>
<dbReference type="SUPFAM" id="SSF55469">
    <property type="entry name" value="FMN-dependent nitroreductase-like"/>
    <property type="match status" value="1"/>
</dbReference>
<comment type="similarity">
    <text evidence="1">Belongs to the nitroreductase family.</text>
</comment>
<evidence type="ECO:0000256" key="5">
    <source>
        <dbReference type="ARBA" id="ARBA00023014"/>
    </source>
</evidence>
<dbReference type="Gene3D" id="3.40.109.10">
    <property type="entry name" value="NADH Oxidase"/>
    <property type="match status" value="1"/>
</dbReference>
<evidence type="ECO:0000313" key="7">
    <source>
        <dbReference type="EMBL" id="SKA23454.1"/>
    </source>
</evidence>
<dbReference type="GO" id="GO:0046872">
    <property type="term" value="F:metal ion binding"/>
    <property type="evidence" value="ECO:0007669"/>
    <property type="project" value="UniProtKB-KW"/>
</dbReference>
<dbReference type="PANTHER" id="PTHR43673">
    <property type="entry name" value="NAD(P)H NITROREDUCTASE YDGI-RELATED"/>
    <property type="match status" value="1"/>
</dbReference>
<evidence type="ECO:0000256" key="1">
    <source>
        <dbReference type="ARBA" id="ARBA00007118"/>
    </source>
</evidence>
<keyword evidence="8" id="KW-1185">Reference proteome</keyword>
<evidence type="ECO:0000313" key="8">
    <source>
        <dbReference type="Proteomes" id="UP000190102"/>
    </source>
</evidence>
<dbReference type="Proteomes" id="UP000190102">
    <property type="component" value="Unassembled WGS sequence"/>
</dbReference>
<keyword evidence="5" id="KW-0411">Iron-sulfur</keyword>
<dbReference type="InterPro" id="IPR000415">
    <property type="entry name" value="Nitroreductase-like"/>
</dbReference>
<keyword evidence="4" id="KW-0408">Iron</keyword>
<dbReference type="GO" id="GO:0016491">
    <property type="term" value="F:oxidoreductase activity"/>
    <property type="evidence" value="ECO:0007669"/>
    <property type="project" value="UniProtKB-KW"/>
</dbReference>
<dbReference type="PROSITE" id="PS51379">
    <property type="entry name" value="4FE4S_FER_2"/>
    <property type="match status" value="2"/>
</dbReference>
<dbReference type="Gene3D" id="3.30.70.20">
    <property type="match status" value="1"/>
</dbReference>
<keyword evidence="2" id="KW-0479">Metal-binding</keyword>
<dbReference type="PROSITE" id="PS00198">
    <property type="entry name" value="4FE4S_FER_1"/>
    <property type="match status" value="1"/>
</dbReference>
<dbReference type="OrthoDB" id="368873at2"/>
<dbReference type="PANTHER" id="PTHR43673:SF10">
    <property type="entry name" value="NADH DEHYDROGENASE_NAD(P)H NITROREDUCTASE XCC3605-RELATED"/>
    <property type="match status" value="1"/>
</dbReference>
<protein>
    <submittedName>
        <fullName evidence="7">Nitroreductase</fullName>
    </submittedName>
</protein>
<feature type="domain" description="4Fe-4S ferredoxin-type" evidence="6">
    <location>
        <begin position="32"/>
        <end position="64"/>
    </location>
</feature>
<organism evidence="7 8">
    <name type="scientific">Trichlorobacter thiogenes</name>
    <dbReference type="NCBI Taxonomy" id="115783"/>
    <lineage>
        <taxon>Bacteria</taxon>
        <taxon>Pseudomonadati</taxon>
        <taxon>Thermodesulfobacteriota</taxon>
        <taxon>Desulfuromonadia</taxon>
        <taxon>Geobacterales</taxon>
        <taxon>Geobacteraceae</taxon>
        <taxon>Trichlorobacter</taxon>
    </lineage>
</organism>